<proteinExistence type="predicted"/>
<comment type="caution">
    <text evidence="2">The sequence shown here is derived from an EMBL/GenBank/DDBJ whole genome shotgun (WGS) entry which is preliminary data.</text>
</comment>
<protein>
    <submittedName>
        <fullName evidence="2">Uncharacterized protein</fullName>
    </submittedName>
</protein>
<accession>A0A6G0VVM4</accession>
<organism evidence="2 3">
    <name type="scientific">Aphis craccivora</name>
    <name type="common">Cowpea aphid</name>
    <dbReference type="NCBI Taxonomy" id="307492"/>
    <lineage>
        <taxon>Eukaryota</taxon>
        <taxon>Metazoa</taxon>
        <taxon>Ecdysozoa</taxon>
        <taxon>Arthropoda</taxon>
        <taxon>Hexapoda</taxon>
        <taxon>Insecta</taxon>
        <taxon>Pterygota</taxon>
        <taxon>Neoptera</taxon>
        <taxon>Paraneoptera</taxon>
        <taxon>Hemiptera</taxon>
        <taxon>Sternorrhyncha</taxon>
        <taxon>Aphidomorpha</taxon>
        <taxon>Aphidoidea</taxon>
        <taxon>Aphididae</taxon>
        <taxon>Aphidini</taxon>
        <taxon>Aphis</taxon>
        <taxon>Aphis</taxon>
    </lineage>
</organism>
<dbReference type="AlphaFoldDB" id="A0A6G0VVM4"/>
<sequence>MKLASGLRYFQNSESNINDEREDSSMGSESRIINNLNEYENWYGKGRPLKINNTTEKCKVTREFNDSENDTVNSEVNYSCSLKNSFDAESMEEIQWDSKTEQNIP</sequence>
<dbReference type="EMBL" id="VUJU01011819">
    <property type="protein sequence ID" value="KAF0709841.1"/>
    <property type="molecule type" value="Genomic_DNA"/>
</dbReference>
<reference evidence="2 3" key="1">
    <citation type="submission" date="2019-08" db="EMBL/GenBank/DDBJ databases">
        <title>Whole genome of Aphis craccivora.</title>
        <authorList>
            <person name="Voronova N.V."/>
            <person name="Shulinski R.S."/>
            <person name="Bandarenka Y.V."/>
            <person name="Zhorov D.G."/>
            <person name="Warner D."/>
        </authorList>
    </citation>
    <scope>NUCLEOTIDE SEQUENCE [LARGE SCALE GENOMIC DNA]</scope>
    <source>
        <strain evidence="2">180601</strain>
        <tissue evidence="2">Whole Body</tissue>
    </source>
</reference>
<keyword evidence="3" id="KW-1185">Reference proteome</keyword>
<feature type="region of interest" description="Disordered" evidence="1">
    <location>
        <begin position="1"/>
        <end position="29"/>
    </location>
</feature>
<dbReference type="Proteomes" id="UP000478052">
    <property type="component" value="Unassembled WGS sequence"/>
</dbReference>
<evidence type="ECO:0000313" key="2">
    <source>
        <dbReference type="EMBL" id="KAF0709841.1"/>
    </source>
</evidence>
<gene>
    <name evidence="2" type="ORF">FWK35_00029771</name>
</gene>
<evidence type="ECO:0000256" key="1">
    <source>
        <dbReference type="SAM" id="MobiDB-lite"/>
    </source>
</evidence>
<name>A0A6G0VVM4_APHCR</name>
<evidence type="ECO:0000313" key="3">
    <source>
        <dbReference type="Proteomes" id="UP000478052"/>
    </source>
</evidence>